<evidence type="ECO:0000256" key="5">
    <source>
        <dbReference type="ARBA" id="ARBA00022692"/>
    </source>
</evidence>
<keyword evidence="8 12" id="KW-1133">Transmembrane helix</keyword>
<reference evidence="14" key="1">
    <citation type="submission" date="2018-06" db="EMBL/GenBank/DDBJ databases">
        <authorList>
            <person name="Zhirakovskaya E."/>
        </authorList>
    </citation>
    <scope>NUCLEOTIDE SEQUENCE</scope>
</reference>
<dbReference type="SUPFAM" id="SSF81342">
    <property type="entry name" value="Transmembrane di-heme cytochromes"/>
    <property type="match status" value="1"/>
</dbReference>
<proteinExistence type="inferred from homology"/>
<feature type="domain" description="Cytochrome b561 bacterial/Ni-hydrogenase" evidence="13">
    <location>
        <begin position="15"/>
        <end position="68"/>
    </location>
</feature>
<feature type="transmembrane region" description="Helical" evidence="12">
    <location>
        <begin position="35"/>
        <end position="56"/>
    </location>
</feature>
<evidence type="ECO:0000256" key="8">
    <source>
        <dbReference type="ARBA" id="ARBA00022989"/>
    </source>
</evidence>
<evidence type="ECO:0000256" key="3">
    <source>
        <dbReference type="ARBA" id="ARBA00022475"/>
    </source>
</evidence>
<protein>
    <recommendedName>
        <fullName evidence="13">Cytochrome b561 bacterial/Ni-hydrogenase domain-containing protein</fullName>
    </recommendedName>
</protein>
<gene>
    <name evidence="14" type="ORF">MNBD_GAMMA04-1424</name>
</gene>
<dbReference type="AlphaFoldDB" id="A0A3B0WP47"/>
<dbReference type="GO" id="GO:0020037">
    <property type="term" value="F:heme binding"/>
    <property type="evidence" value="ECO:0007669"/>
    <property type="project" value="TreeGrafter"/>
</dbReference>
<dbReference type="EMBL" id="UOFB01000117">
    <property type="protein sequence ID" value="VAW46096.1"/>
    <property type="molecule type" value="Genomic_DNA"/>
</dbReference>
<keyword evidence="4" id="KW-0349">Heme</keyword>
<keyword evidence="9" id="KW-0408">Iron</keyword>
<dbReference type="GO" id="GO:0022904">
    <property type="term" value="P:respiratory electron transport chain"/>
    <property type="evidence" value="ECO:0007669"/>
    <property type="project" value="InterPro"/>
</dbReference>
<dbReference type="GO" id="GO:0046872">
    <property type="term" value="F:metal ion binding"/>
    <property type="evidence" value="ECO:0007669"/>
    <property type="project" value="UniProtKB-KW"/>
</dbReference>
<keyword evidence="7" id="KW-0249">Electron transport</keyword>
<evidence type="ECO:0000256" key="10">
    <source>
        <dbReference type="ARBA" id="ARBA00023136"/>
    </source>
</evidence>
<evidence type="ECO:0000256" key="2">
    <source>
        <dbReference type="ARBA" id="ARBA00022448"/>
    </source>
</evidence>
<name>A0A3B0WP47_9ZZZZ</name>
<keyword evidence="5 12" id="KW-0812">Transmembrane</keyword>
<evidence type="ECO:0000256" key="9">
    <source>
        <dbReference type="ARBA" id="ARBA00023004"/>
    </source>
</evidence>
<keyword evidence="2" id="KW-0813">Transport</keyword>
<evidence type="ECO:0000256" key="11">
    <source>
        <dbReference type="ARBA" id="ARBA00037975"/>
    </source>
</evidence>
<sequence length="80" mass="9061">TAKGASIDVFNGFKIPSIMTLQETQADLVGKVHELASYLLLVLFIVHVIATLKHHFLDKDITFIRMLNPNRLIKSKEKTK</sequence>
<evidence type="ECO:0000313" key="14">
    <source>
        <dbReference type="EMBL" id="VAW46096.1"/>
    </source>
</evidence>
<dbReference type="PANTHER" id="PTHR30529:SF1">
    <property type="entry name" value="CYTOCHROME B561 HOMOLOG 2"/>
    <property type="match status" value="1"/>
</dbReference>
<organism evidence="14">
    <name type="scientific">hydrothermal vent metagenome</name>
    <dbReference type="NCBI Taxonomy" id="652676"/>
    <lineage>
        <taxon>unclassified sequences</taxon>
        <taxon>metagenomes</taxon>
        <taxon>ecological metagenomes</taxon>
    </lineage>
</organism>
<dbReference type="PANTHER" id="PTHR30529">
    <property type="entry name" value="CYTOCHROME B561"/>
    <property type="match status" value="1"/>
</dbReference>
<evidence type="ECO:0000256" key="1">
    <source>
        <dbReference type="ARBA" id="ARBA00004651"/>
    </source>
</evidence>
<accession>A0A3B0WP47</accession>
<keyword evidence="6" id="KW-0479">Metal-binding</keyword>
<keyword evidence="3" id="KW-1003">Cell membrane</keyword>
<dbReference type="InterPro" id="IPR011577">
    <property type="entry name" value="Cyt_b561_bac/Ni-Hgenase"/>
</dbReference>
<evidence type="ECO:0000256" key="6">
    <source>
        <dbReference type="ARBA" id="ARBA00022723"/>
    </source>
</evidence>
<evidence type="ECO:0000256" key="7">
    <source>
        <dbReference type="ARBA" id="ARBA00022982"/>
    </source>
</evidence>
<evidence type="ECO:0000256" key="4">
    <source>
        <dbReference type="ARBA" id="ARBA00022617"/>
    </source>
</evidence>
<dbReference type="InterPro" id="IPR052168">
    <property type="entry name" value="Cytochrome_b561_oxidase"/>
</dbReference>
<dbReference type="GO" id="GO:0005886">
    <property type="term" value="C:plasma membrane"/>
    <property type="evidence" value="ECO:0007669"/>
    <property type="project" value="UniProtKB-SubCell"/>
</dbReference>
<dbReference type="GO" id="GO:0009055">
    <property type="term" value="F:electron transfer activity"/>
    <property type="evidence" value="ECO:0007669"/>
    <property type="project" value="InterPro"/>
</dbReference>
<evidence type="ECO:0000259" key="13">
    <source>
        <dbReference type="Pfam" id="PF01292"/>
    </source>
</evidence>
<comment type="similarity">
    <text evidence="11">Belongs to the cytochrome b561 family.</text>
</comment>
<keyword evidence="10 12" id="KW-0472">Membrane</keyword>
<dbReference type="InterPro" id="IPR016174">
    <property type="entry name" value="Di-haem_cyt_TM"/>
</dbReference>
<feature type="non-terminal residue" evidence="14">
    <location>
        <position position="1"/>
    </location>
</feature>
<evidence type="ECO:0000256" key="12">
    <source>
        <dbReference type="SAM" id="Phobius"/>
    </source>
</evidence>
<comment type="subcellular location">
    <subcellularLocation>
        <location evidence="1">Cell membrane</location>
        <topology evidence="1">Multi-pass membrane protein</topology>
    </subcellularLocation>
</comment>
<dbReference type="Pfam" id="PF01292">
    <property type="entry name" value="Ni_hydr_CYTB"/>
    <property type="match status" value="1"/>
</dbReference>